<comment type="caution">
    <text evidence="2">The sequence shown here is derived from an EMBL/GenBank/DDBJ whole genome shotgun (WGS) entry which is preliminary data.</text>
</comment>
<protein>
    <submittedName>
        <fullName evidence="2">Uncharacterized protein</fullName>
    </submittedName>
</protein>
<organism evidence="2 3">
    <name type="scientific">Apiospora hydei</name>
    <dbReference type="NCBI Taxonomy" id="1337664"/>
    <lineage>
        <taxon>Eukaryota</taxon>
        <taxon>Fungi</taxon>
        <taxon>Dikarya</taxon>
        <taxon>Ascomycota</taxon>
        <taxon>Pezizomycotina</taxon>
        <taxon>Sordariomycetes</taxon>
        <taxon>Xylariomycetidae</taxon>
        <taxon>Amphisphaeriales</taxon>
        <taxon>Apiosporaceae</taxon>
        <taxon>Apiospora</taxon>
    </lineage>
</organism>
<evidence type="ECO:0000313" key="2">
    <source>
        <dbReference type="EMBL" id="KAK8074541.1"/>
    </source>
</evidence>
<evidence type="ECO:0000313" key="3">
    <source>
        <dbReference type="Proteomes" id="UP001433268"/>
    </source>
</evidence>
<name>A0ABR1VW39_9PEZI</name>
<sequence>MGSPVKETPKDQRGEGSAAATSHDVTPTSPALSSDTNTTTTAPSTETKTPSVHRLPLTEPTVLNPRDLWCDLGRPSWDPRSILCHPLSTLKPHEATPSKPPAEKTPPKPQPEPKQKKQEASIGKNKSPGAVTIGRSYAMGPAKRPQPEADTVQVPISPPTADDKPPLPGTSSTAAASTTRPVLSYSAALASGVNNSKGPAVMPVKPTKKGKNSDWAAPPPSWGRK</sequence>
<feature type="compositionally biased region" description="Low complexity" evidence="1">
    <location>
        <begin position="33"/>
        <end position="50"/>
    </location>
</feature>
<reference evidence="2 3" key="1">
    <citation type="submission" date="2023-01" db="EMBL/GenBank/DDBJ databases">
        <title>Analysis of 21 Apiospora genomes using comparative genomics revels a genus with tremendous synthesis potential of carbohydrate active enzymes and secondary metabolites.</title>
        <authorList>
            <person name="Sorensen T."/>
        </authorList>
    </citation>
    <scope>NUCLEOTIDE SEQUENCE [LARGE SCALE GENOMIC DNA]</scope>
    <source>
        <strain evidence="2 3">CBS 114990</strain>
    </source>
</reference>
<feature type="region of interest" description="Disordered" evidence="1">
    <location>
        <begin position="1"/>
        <end position="225"/>
    </location>
</feature>
<dbReference type="EMBL" id="JAQQWN010000007">
    <property type="protein sequence ID" value="KAK8074541.1"/>
    <property type="molecule type" value="Genomic_DNA"/>
</dbReference>
<dbReference type="Proteomes" id="UP001433268">
    <property type="component" value="Unassembled WGS sequence"/>
</dbReference>
<proteinExistence type="predicted"/>
<dbReference type="RefSeq" id="XP_066665481.1">
    <property type="nucleotide sequence ID" value="XM_066813519.1"/>
</dbReference>
<feature type="compositionally biased region" description="Low complexity" evidence="1">
    <location>
        <begin position="170"/>
        <end position="179"/>
    </location>
</feature>
<feature type="compositionally biased region" description="Polar residues" evidence="1">
    <location>
        <begin position="19"/>
        <end position="32"/>
    </location>
</feature>
<evidence type="ECO:0000256" key="1">
    <source>
        <dbReference type="SAM" id="MobiDB-lite"/>
    </source>
</evidence>
<feature type="compositionally biased region" description="Basic and acidic residues" evidence="1">
    <location>
        <begin position="91"/>
        <end position="119"/>
    </location>
</feature>
<keyword evidence="3" id="KW-1185">Reference proteome</keyword>
<gene>
    <name evidence="2" type="ORF">PG997_009204</name>
</gene>
<dbReference type="GeneID" id="92046579"/>
<accession>A0ABR1VW39</accession>